<evidence type="ECO:0000259" key="2">
    <source>
        <dbReference type="Pfam" id="PF00149"/>
    </source>
</evidence>
<dbReference type="Pfam" id="PF00149">
    <property type="entry name" value="Metallophos"/>
    <property type="match status" value="1"/>
</dbReference>
<organism evidence="3">
    <name type="scientific">Neurospora crassa</name>
    <dbReference type="NCBI Taxonomy" id="5141"/>
    <lineage>
        <taxon>Eukaryota</taxon>
        <taxon>Fungi</taxon>
        <taxon>Dikarya</taxon>
        <taxon>Ascomycota</taxon>
        <taxon>Pezizomycotina</taxon>
        <taxon>Sordariomycetes</taxon>
        <taxon>Sordariomycetidae</taxon>
        <taxon>Sordariales</taxon>
        <taxon>Sordariaceae</taxon>
        <taxon>Neurospora</taxon>
    </lineage>
</organism>
<dbReference type="EMBL" id="BX294020">
    <property type="protein sequence ID" value="CAD70914.1"/>
    <property type="molecule type" value="Genomic_DNA"/>
</dbReference>
<dbReference type="SUPFAM" id="SSF56300">
    <property type="entry name" value="Metallo-dependent phosphatases"/>
    <property type="match status" value="1"/>
</dbReference>
<name>Q871S9_NEUCS</name>
<dbReference type="PANTHER" id="PTHR12905:SF0">
    <property type="entry name" value="CALCINEURIN-LIKE PHOSPHOESTERASE DOMAIN-CONTAINING PROTEIN"/>
    <property type="match status" value="1"/>
</dbReference>
<gene>
    <name evidence="3" type="primary">7F4.100</name>
</gene>
<dbReference type="Gene3D" id="3.60.21.10">
    <property type="match status" value="1"/>
</dbReference>
<accession>Q871S9</accession>
<dbReference type="PANTHER" id="PTHR12905">
    <property type="entry name" value="METALLOPHOSPHOESTERASE"/>
    <property type="match status" value="1"/>
</dbReference>
<feature type="region of interest" description="Disordered" evidence="1">
    <location>
        <begin position="153"/>
        <end position="173"/>
    </location>
</feature>
<dbReference type="InterPro" id="IPR029052">
    <property type="entry name" value="Metallo-depent_PP-like"/>
</dbReference>
<dbReference type="VEuPathDB" id="FungiDB:NCU06689"/>
<evidence type="ECO:0000256" key="1">
    <source>
        <dbReference type="SAM" id="MobiDB-lite"/>
    </source>
</evidence>
<feature type="domain" description="Calcineurin-like phosphoesterase" evidence="2">
    <location>
        <begin position="13"/>
        <end position="95"/>
    </location>
</feature>
<dbReference type="GO" id="GO:0016787">
    <property type="term" value="F:hydrolase activity"/>
    <property type="evidence" value="ECO:0007669"/>
    <property type="project" value="InterPro"/>
</dbReference>
<reference evidence="3" key="1">
    <citation type="submission" date="2003-03" db="EMBL/GenBank/DDBJ databases">
        <authorList>
            <person name="Schulte U."/>
            <person name="Aign V."/>
            <person name="Hoheisel J."/>
            <person name="Brandt P."/>
            <person name="Fartmann B."/>
            <person name="Holland R."/>
            <person name="Nyakatura G."/>
            <person name="Mewes H.W."/>
            <person name="Mannhaupt G."/>
        </authorList>
    </citation>
    <scope>NUCLEOTIDE SEQUENCE</scope>
</reference>
<reference evidence="3" key="2">
    <citation type="submission" date="2003-03" db="EMBL/GenBank/DDBJ databases">
        <authorList>
            <person name="German Neurospora genome project"/>
        </authorList>
    </citation>
    <scope>NUCLEOTIDE SEQUENCE</scope>
</reference>
<proteinExistence type="predicted"/>
<evidence type="ECO:0000313" key="3">
    <source>
        <dbReference type="EMBL" id="CAD70914.1"/>
    </source>
</evidence>
<sequence length="256" mass="28045">MPSILTMSNIKARFLIISDTYASPSLLSSLSTMPVDVIIHCGNLTQESKLSEFASALAFFKAINGPLKLVIPGSHDFTLDDAVYETKITETATNLRIKKKEEIYKTYGKKGQARQLLCSEQAKKDGIFFLDEGRHHFALGNGASLSVYASPYTPRASSDDDDDDDDYQGQGNKNWSFQYTKSQGHVFDIGYSADVVITHGPPLGVLDVTAASDPKTHAGCPFLFAAVAMARPRLHCFGHVPAGWGAKIVRWRDRPA</sequence>
<dbReference type="AlphaFoldDB" id="Q871S9"/>
<dbReference type="InterPro" id="IPR051693">
    <property type="entry name" value="UPF0046_metallophosphoest"/>
</dbReference>
<dbReference type="InterPro" id="IPR004843">
    <property type="entry name" value="Calcineurin-like_PHP"/>
</dbReference>
<protein>
    <submittedName>
        <fullName evidence="3">Uncharacterized protein 7F4.100</fullName>
    </submittedName>
</protein>